<feature type="compositionally biased region" description="Polar residues" evidence="1">
    <location>
        <begin position="138"/>
        <end position="147"/>
    </location>
</feature>
<dbReference type="eggNOG" id="ENOG502SNJU">
    <property type="taxonomic scope" value="Eukaryota"/>
</dbReference>
<feature type="domain" description="DUF7896" evidence="2">
    <location>
        <begin position="461"/>
        <end position="553"/>
    </location>
</feature>
<proteinExistence type="predicted"/>
<feature type="region of interest" description="Disordered" evidence="1">
    <location>
        <begin position="338"/>
        <end position="400"/>
    </location>
</feature>
<feature type="compositionally biased region" description="Low complexity" evidence="1">
    <location>
        <begin position="231"/>
        <end position="249"/>
    </location>
</feature>
<dbReference type="PANTHER" id="PTHR42031:SF1">
    <property type="entry name" value="KEY LIME PATHOGENICITY PROTEIN"/>
    <property type="match status" value="1"/>
</dbReference>
<reference evidence="3" key="1">
    <citation type="submission" date="2016-03" db="EMBL/GenBank/DDBJ databases">
        <title>Updated assembly of Pseudogymnoascus destructans, the fungus causing white-nose syndrome of bats.</title>
        <authorList>
            <person name="Palmer J.M."/>
            <person name="Drees K.P."/>
            <person name="Foster J.T."/>
            <person name="Lindner D.L."/>
        </authorList>
    </citation>
    <scope>NUCLEOTIDE SEQUENCE [LARGE SCALE GENOMIC DNA]</scope>
    <source>
        <strain evidence="3">20631-21</strain>
    </source>
</reference>
<dbReference type="PANTHER" id="PTHR42031">
    <property type="entry name" value="KEY LIME PATHOGENICITY PROTEIN"/>
    <property type="match status" value="1"/>
</dbReference>
<feature type="compositionally biased region" description="Basic and acidic residues" evidence="1">
    <location>
        <begin position="347"/>
        <end position="357"/>
    </location>
</feature>
<feature type="compositionally biased region" description="Polar residues" evidence="1">
    <location>
        <begin position="74"/>
        <end position="89"/>
    </location>
</feature>
<feature type="compositionally biased region" description="Basic and acidic residues" evidence="1">
    <location>
        <begin position="523"/>
        <end position="533"/>
    </location>
</feature>
<evidence type="ECO:0000256" key="1">
    <source>
        <dbReference type="SAM" id="MobiDB-lite"/>
    </source>
</evidence>
<dbReference type="VEuPathDB" id="FungiDB:GMDG_05481"/>
<feature type="compositionally biased region" description="Low complexity" evidence="1">
    <location>
        <begin position="14"/>
        <end position="27"/>
    </location>
</feature>
<dbReference type="Pfam" id="PF25438">
    <property type="entry name" value="DUF7896"/>
    <property type="match status" value="1"/>
</dbReference>
<dbReference type="GeneID" id="36287372"/>
<name>A0A177AA75_9PEZI</name>
<feature type="region of interest" description="Disordered" evidence="1">
    <location>
        <begin position="1"/>
        <end position="33"/>
    </location>
</feature>
<dbReference type="InterPro" id="IPR057218">
    <property type="entry name" value="DUF7896"/>
</dbReference>
<evidence type="ECO:0000313" key="3">
    <source>
        <dbReference type="EMBL" id="OAF59059.1"/>
    </source>
</evidence>
<feature type="compositionally biased region" description="Basic residues" evidence="1">
    <location>
        <begin position="511"/>
        <end position="522"/>
    </location>
</feature>
<dbReference type="Proteomes" id="UP000077154">
    <property type="component" value="Unassembled WGS sequence"/>
</dbReference>
<dbReference type="EMBL" id="KV441394">
    <property type="protein sequence ID" value="OAF59059.1"/>
    <property type="molecule type" value="Genomic_DNA"/>
</dbReference>
<dbReference type="AlphaFoldDB" id="A0A177AA75"/>
<accession>A0A177AA75</accession>
<feature type="compositionally biased region" description="Low complexity" evidence="1">
    <location>
        <begin position="360"/>
        <end position="381"/>
    </location>
</feature>
<feature type="compositionally biased region" description="Low complexity" evidence="1">
    <location>
        <begin position="128"/>
        <end position="137"/>
    </location>
</feature>
<feature type="region of interest" description="Disordered" evidence="1">
    <location>
        <begin position="511"/>
        <end position="542"/>
    </location>
</feature>
<sequence>MMSTSFTGNPIPGQQQQERQQQQQQDQEQWRRELLELQARISAQLATCPPLPAASSQPNMSTDRPPIHRRQRSQNEISRSLSMAGNTSRAAFPGRNHVGSMGMSRSVSQHSGGPAAMSRTKSMGAPPSSMSRSLSSSGRTAPRQQMTGGHPSSADIDAWQSHQDGPYTYQQYHQAQPELAQVPELDIGEDPRNYFSQRRTPYLSVTTEDFPPNNFMINKPAQARLSPSRRSTFSNPAPNTPSSTTLTTDNTFVSDLSRQSSTCNEALQSFQMVNVHSNTSMFSDISSTDDAFYGGSTQYYPPSDLKQVSSSEEQNLLLAGAGGAGYGQQVPYPFFASSQKMSSTSSRHVERMQRTESTDSNVSSSSASRSRQQLQRQNQLATNRKLAPKGGSDDDESQTVSPLVHIKSKDGQEDRFVAQISKTPYQRPKHERLHCDLCDDREGFRGAHELGRHKDRQHKDMVKKWVCIEPVDGVKDEFRPINSLAKCKACTQQNKKYGAYYNAAAHLRRAHFVPKPRGRNKSGKADDKSEKRGGKGGGDWPPMTELKRWMKDVYESSDVVQQDDDEESGEDDVLHADLEDPTMATPASQMAFDQSFLYPVEAPMFDYSSSGGSSFVTPNEGMDMNDMGGVMNASFGQGFPHGEFDQSMLMPSSQQSGDFDASMVMTANDLSSFIDPHQPHHPSFATQNTLLSHQTFIDPELASDFLSYDATM</sequence>
<protein>
    <recommendedName>
        <fullName evidence="2">DUF7896 domain-containing protein</fullName>
    </recommendedName>
</protein>
<feature type="region of interest" description="Disordered" evidence="1">
    <location>
        <begin position="46"/>
        <end position="153"/>
    </location>
</feature>
<organism evidence="3">
    <name type="scientific">Pseudogymnoascus destructans</name>
    <dbReference type="NCBI Taxonomy" id="655981"/>
    <lineage>
        <taxon>Eukaryota</taxon>
        <taxon>Fungi</taxon>
        <taxon>Dikarya</taxon>
        <taxon>Ascomycota</taxon>
        <taxon>Pezizomycotina</taxon>
        <taxon>Leotiomycetes</taxon>
        <taxon>Thelebolales</taxon>
        <taxon>Thelebolaceae</taxon>
        <taxon>Pseudogymnoascus</taxon>
    </lineage>
</organism>
<evidence type="ECO:0000259" key="2">
    <source>
        <dbReference type="Pfam" id="PF25438"/>
    </source>
</evidence>
<dbReference type="RefSeq" id="XP_024324343.1">
    <property type="nucleotide sequence ID" value="XM_024467934.1"/>
</dbReference>
<feature type="region of interest" description="Disordered" evidence="1">
    <location>
        <begin position="223"/>
        <end position="249"/>
    </location>
</feature>
<gene>
    <name evidence="3" type="ORF">VC83_04299</name>
</gene>
<dbReference type="OrthoDB" id="5377599at2759"/>